<keyword evidence="5 9" id="KW-0479">Metal-binding</keyword>
<keyword evidence="11" id="KW-1185">Reference proteome</keyword>
<dbReference type="EMBL" id="JBAHYK010000025">
    <property type="protein sequence ID" value="KAL0580687.1"/>
    <property type="molecule type" value="Genomic_DNA"/>
</dbReference>
<dbReference type="InterPro" id="IPR017972">
    <property type="entry name" value="Cyt_P450_CS"/>
</dbReference>
<evidence type="ECO:0000256" key="7">
    <source>
        <dbReference type="ARBA" id="ARBA00023004"/>
    </source>
</evidence>
<dbReference type="InterPro" id="IPR050364">
    <property type="entry name" value="Cytochrome_P450_fung"/>
</dbReference>
<dbReference type="PRINTS" id="PR00463">
    <property type="entry name" value="EP450I"/>
</dbReference>
<evidence type="ECO:0000256" key="3">
    <source>
        <dbReference type="ARBA" id="ARBA00010617"/>
    </source>
</evidence>
<dbReference type="PROSITE" id="PS00086">
    <property type="entry name" value="CYTOCHROME_P450"/>
    <property type="match status" value="1"/>
</dbReference>
<evidence type="ECO:0000256" key="8">
    <source>
        <dbReference type="ARBA" id="ARBA00023033"/>
    </source>
</evidence>
<proteinExistence type="inferred from homology"/>
<keyword evidence="4 9" id="KW-0349">Heme</keyword>
<comment type="similarity">
    <text evidence="3 9">Belongs to the cytochrome P450 family.</text>
</comment>
<dbReference type="Gene3D" id="1.10.630.10">
    <property type="entry name" value="Cytochrome P450"/>
    <property type="match status" value="1"/>
</dbReference>
<dbReference type="Proteomes" id="UP001465976">
    <property type="component" value="Unassembled WGS sequence"/>
</dbReference>
<evidence type="ECO:0000256" key="1">
    <source>
        <dbReference type="ARBA" id="ARBA00001971"/>
    </source>
</evidence>
<evidence type="ECO:0000313" key="11">
    <source>
        <dbReference type="Proteomes" id="UP001465976"/>
    </source>
</evidence>
<name>A0ABR3FYQ7_9AGAR</name>
<evidence type="ECO:0000256" key="5">
    <source>
        <dbReference type="ARBA" id="ARBA00022723"/>
    </source>
</evidence>
<organism evidence="10 11">
    <name type="scientific">Marasmius crinis-equi</name>
    <dbReference type="NCBI Taxonomy" id="585013"/>
    <lineage>
        <taxon>Eukaryota</taxon>
        <taxon>Fungi</taxon>
        <taxon>Dikarya</taxon>
        <taxon>Basidiomycota</taxon>
        <taxon>Agaricomycotina</taxon>
        <taxon>Agaricomycetes</taxon>
        <taxon>Agaricomycetidae</taxon>
        <taxon>Agaricales</taxon>
        <taxon>Marasmiineae</taxon>
        <taxon>Marasmiaceae</taxon>
        <taxon>Marasmius</taxon>
    </lineage>
</organism>
<dbReference type="PRINTS" id="PR00385">
    <property type="entry name" value="P450"/>
</dbReference>
<sequence>MDPLIGHLRVIPQEKTADTLKEWSKKYGDVMYLEALGRKMVVLGSVEAAQALLENRGANYSCRPKFTLYEIMGWDTVTLLQYGKRFLKQRKMLQQYFALKECRSYSHIIAEEARHLIKNLGNAAPGTQRGYLQRHIRSDDDDFMKLAHDISTSMNASGPPGNTPIDLFPWLRHMPSWFPGTYYMSVAKSEYKTIRRLFDFPVDFVKARMKTQNYEKCFVSSKLEELDGSDDTNEMAEIKSASAAIFSGGEDTSYASLSYFCLAMLLHPECQQRAYDEITSVVGPNTLPDLHDRESLPYVEAVVQEVLRWGVVAPLGVPHRAMEDDIYEGMFIPKDSMVTANLRGMSRDEKVYKNPDAFDPTRFLPQPQGRGEPHFTAAFGFGRRICPGRHFANLVLWHSITCILAALELVPEKDLGGHPKMPKLEFTDGLVWWVIYDESLIHGGGD</sequence>
<evidence type="ECO:0000256" key="9">
    <source>
        <dbReference type="RuleBase" id="RU000461"/>
    </source>
</evidence>
<keyword evidence="8 9" id="KW-0503">Monooxygenase</keyword>
<comment type="pathway">
    <text evidence="2">Secondary metabolite biosynthesis.</text>
</comment>
<protein>
    <recommendedName>
        <fullName evidence="12">Cytochrome P450</fullName>
    </recommendedName>
</protein>
<dbReference type="SUPFAM" id="SSF48264">
    <property type="entry name" value="Cytochrome P450"/>
    <property type="match status" value="1"/>
</dbReference>
<keyword evidence="7 9" id="KW-0408">Iron</keyword>
<dbReference type="InterPro" id="IPR001128">
    <property type="entry name" value="Cyt_P450"/>
</dbReference>
<dbReference type="InterPro" id="IPR002401">
    <property type="entry name" value="Cyt_P450_E_grp-I"/>
</dbReference>
<evidence type="ECO:0000256" key="6">
    <source>
        <dbReference type="ARBA" id="ARBA00023002"/>
    </source>
</evidence>
<dbReference type="PANTHER" id="PTHR46300:SF5">
    <property type="entry name" value="CYTOCHROME P450"/>
    <property type="match status" value="1"/>
</dbReference>
<dbReference type="Pfam" id="PF00067">
    <property type="entry name" value="p450"/>
    <property type="match status" value="2"/>
</dbReference>
<gene>
    <name evidence="10" type="ORF">V5O48_001328</name>
</gene>
<evidence type="ECO:0000256" key="2">
    <source>
        <dbReference type="ARBA" id="ARBA00005179"/>
    </source>
</evidence>
<accession>A0ABR3FYQ7</accession>
<dbReference type="CDD" id="cd11065">
    <property type="entry name" value="CYP64-like"/>
    <property type="match status" value="1"/>
</dbReference>
<comment type="caution">
    <text evidence="10">The sequence shown here is derived from an EMBL/GenBank/DDBJ whole genome shotgun (WGS) entry which is preliminary data.</text>
</comment>
<evidence type="ECO:0000256" key="4">
    <source>
        <dbReference type="ARBA" id="ARBA00022617"/>
    </source>
</evidence>
<dbReference type="PANTHER" id="PTHR46300">
    <property type="entry name" value="P450, PUTATIVE (EUROFUNG)-RELATED-RELATED"/>
    <property type="match status" value="1"/>
</dbReference>
<evidence type="ECO:0000313" key="10">
    <source>
        <dbReference type="EMBL" id="KAL0580687.1"/>
    </source>
</evidence>
<evidence type="ECO:0008006" key="12">
    <source>
        <dbReference type="Google" id="ProtNLM"/>
    </source>
</evidence>
<dbReference type="InterPro" id="IPR036396">
    <property type="entry name" value="Cyt_P450_sf"/>
</dbReference>
<keyword evidence="6 9" id="KW-0560">Oxidoreductase</keyword>
<reference evidence="10 11" key="1">
    <citation type="submission" date="2024-02" db="EMBL/GenBank/DDBJ databases">
        <title>A draft genome for the cacao thread blight pathogen Marasmius crinis-equi.</title>
        <authorList>
            <person name="Cohen S.P."/>
            <person name="Baruah I.K."/>
            <person name="Amoako-Attah I."/>
            <person name="Bukari Y."/>
            <person name="Meinhardt L.W."/>
            <person name="Bailey B.A."/>
        </authorList>
    </citation>
    <scope>NUCLEOTIDE SEQUENCE [LARGE SCALE GENOMIC DNA]</scope>
    <source>
        <strain evidence="10 11">GH-76</strain>
    </source>
</reference>
<comment type="cofactor">
    <cofactor evidence="1">
        <name>heme</name>
        <dbReference type="ChEBI" id="CHEBI:30413"/>
    </cofactor>
</comment>